<keyword evidence="2" id="KW-1185">Reference proteome</keyword>
<protein>
    <submittedName>
        <fullName evidence="1">Uncharacterized protein</fullName>
    </submittedName>
</protein>
<dbReference type="eggNOG" id="ENOG50334DQ">
    <property type="taxonomic scope" value="Bacteria"/>
</dbReference>
<sequence length="231" mass="26449">MEKTFGNHMKIFTYLLSSICLCSGLLFGAPRAFEPQDINRLKPLLNTQRIEYFFKSSGVEVLDIESSAFAEKRVSNLHSVDEDGKKIMRTLAIVNFNQPVSTELRPAHQEIMGGGPIGTTLQKYDWEIAKKPIYFSTIRLSPTVMEWMDETDSNEAAVHIYQLETSRHDSSVSTPYCTIIEIHNPQYLTSEYLEAIYSDQFDQYHEKNDSIDSLISRCCELMEIFPAPKDN</sequence>
<dbReference type="EMBL" id="FR872582">
    <property type="protein sequence ID" value="CCB89565.1"/>
    <property type="molecule type" value="Genomic_DNA"/>
</dbReference>
<dbReference type="HOGENOM" id="CLU_1239081_0_0_0"/>
<dbReference type="Proteomes" id="UP000000496">
    <property type="component" value="Chromosome gsn.131"/>
</dbReference>
<evidence type="ECO:0000313" key="1">
    <source>
        <dbReference type="EMBL" id="CCB89565.1"/>
    </source>
</evidence>
<reference key="1">
    <citation type="journal article" date="2011" name="Mol. Biol. Evol.">
        <title>Unity in variety -- the pan-genome of the Chlamydiae.</title>
        <authorList>
            <person name="Collingro A."/>
            <person name="Tischler P."/>
            <person name="Weinmaier T."/>
            <person name="Penz T."/>
            <person name="Heinz E."/>
            <person name="Brunham R.C."/>
            <person name="Read T.D."/>
            <person name="Bavoil P.M."/>
            <person name="Sachse K."/>
            <person name="Kahane S."/>
            <person name="Friedman M.G."/>
            <person name="Rattei T."/>
            <person name="Myers G.S.A."/>
            <person name="Horn M."/>
        </authorList>
    </citation>
    <scope>NUCLEOTIDE SEQUENCE</scope>
    <source>
        <strain>Z</strain>
    </source>
</reference>
<dbReference type="AlphaFoldDB" id="F8L9M8"/>
<gene>
    <name evidence="1" type="ordered locus">SNE_A16880</name>
</gene>
<evidence type="ECO:0000313" key="2">
    <source>
        <dbReference type="Proteomes" id="UP000000496"/>
    </source>
</evidence>
<accession>F8L9M8</accession>
<reference evidence="1 2" key="2">
    <citation type="journal article" date="2011" name="Mol. Biol. Evol.">
        <title>Unity in variety--the pan-genome of the Chlamydiae.</title>
        <authorList>
            <person name="Collingro A."/>
            <person name="Tischler P."/>
            <person name="Weinmaier T."/>
            <person name="Penz T."/>
            <person name="Heinz E."/>
            <person name="Brunham R.C."/>
            <person name="Read T.D."/>
            <person name="Bavoil P.M."/>
            <person name="Sachse K."/>
            <person name="Kahane S."/>
            <person name="Friedman M.G."/>
            <person name="Rattei T."/>
            <person name="Myers G.S."/>
            <person name="Horn M."/>
        </authorList>
    </citation>
    <scope>NUCLEOTIDE SEQUENCE [LARGE SCALE GENOMIC DNA]</scope>
    <source>
        <strain evidence="2">ATCC VR-1471 / Z</strain>
    </source>
</reference>
<proteinExistence type="predicted"/>
<name>F8L9M8_SIMNZ</name>
<dbReference type="KEGG" id="sng:SNE_A16880"/>
<organism evidence="1 2">
    <name type="scientific">Simkania negevensis (strain ATCC VR-1471 / DSM 27360 / Z)</name>
    <dbReference type="NCBI Taxonomy" id="331113"/>
    <lineage>
        <taxon>Bacteria</taxon>
        <taxon>Pseudomonadati</taxon>
        <taxon>Chlamydiota</taxon>
        <taxon>Chlamydiia</taxon>
        <taxon>Parachlamydiales</taxon>
        <taxon>Simkaniaceae</taxon>
        <taxon>Simkania</taxon>
    </lineage>
</organism>